<dbReference type="Pfam" id="PF13558">
    <property type="entry name" value="SbcC_Walker_B"/>
    <property type="match status" value="1"/>
</dbReference>
<sequence length="214" mass="22419">SARDRADAVEAATAAVVAAARVLVERGADHAPIARLAAVAGGTGGDNAHALSLATYVLTRRFEEVVAAANDRLLGMSDGRYELVRSDVKEDVSTRRTGLSMRVVDHRTGHPRDPRTLSGGETFYVSLCLALGLADVVSAEAGGIDLGTLFVDEGFGTLDPHTLDQVLAELGRLRAGGRVVGVVSHVETLKQAIPDRIEVRPTPHGPSTLTVRAG</sequence>
<dbReference type="RefSeq" id="WP_168679261.1">
    <property type="nucleotide sequence ID" value="NZ_JAAXOY010000318.1"/>
</dbReference>
<dbReference type="Gene3D" id="3.40.50.300">
    <property type="entry name" value="P-loop containing nucleotide triphosphate hydrolases"/>
    <property type="match status" value="1"/>
</dbReference>
<protein>
    <recommendedName>
        <fullName evidence="3">Nuclease SbcCD subunit C</fullName>
    </recommendedName>
</protein>
<dbReference type="SUPFAM" id="SSF52540">
    <property type="entry name" value="P-loop containing nucleoside triphosphate hydrolases"/>
    <property type="match status" value="1"/>
</dbReference>
<comment type="subunit">
    <text evidence="2">Heterodimer of SbcC and SbcD.</text>
</comment>
<evidence type="ECO:0000256" key="3">
    <source>
        <dbReference type="ARBA" id="ARBA00013368"/>
    </source>
</evidence>
<name>A0ABX1K210_9CELL</name>
<evidence type="ECO:0000256" key="1">
    <source>
        <dbReference type="ARBA" id="ARBA00006930"/>
    </source>
</evidence>
<evidence type="ECO:0000256" key="2">
    <source>
        <dbReference type="ARBA" id="ARBA00011322"/>
    </source>
</evidence>
<evidence type="ECO:0000313" key="5">
    <source>
        <dbReference type="Proteomes" id="UP000777774"/>
    </source>
</evidence>
<comment type="similarity">
    <text evidence="1">Belongs to the SMC family. SbcC subfamily.</text>
</comment>
<comment type="caution">
    <text evidence="4">The sequence shown here is derived from an EMBL/GenBank/DDBJ whole genome shotgun (WGS) entry which is preliminary data.</text>
</comment>
<accession>A0ABX1K210</accession>
<gene>
    <name evidence="4" type="ORF">HGA02_12355</name>
</gene>
<proteinExistence type="inferred from homology"/>
<reference evidence="4 5" key="1">
    <citation type="submission" date="2020-04" db="EMBL/GenBank/DDBJ databases">
        <title>MicrobeNet Type strains.</title>
        <authorList>
            <person name="Nicholson A.C."/>
        </authorList>
    </citation>
    <scope>NUCLEOTIDE SEQUENCE [LARGE SCALE GENOMIC DNA]</scope>
    <source>
        <strain evidence="4 5">ATCC BAA-787</strain>
    </source>
</reference>
<evidence type="ECO:0000313" key="4">
    <source>
        <dbReference type="EMBL" id="NKY40291.1"/>
    </source>
</evidence>
<dbReference type="Proteomes" id="UP000777774">
    <property type="component" value="Unassembled WGS sequence"/>
</dbReference>
<dbReference type="PANTHER" id="PTHR32114">
    <property type="entry name" value="ABC TRANSPORTER ABCH.3"/>
    <property type="match status" value="1"/>
</dbReference>
<dbReference type="InterPro" id="IPR027417">
    <property type="entry name" value="P-loop_NTPase"/>
</dbReference>
<dbReference type="PANTHER" id="PTHR32114:SF2">
    <property type="entry name" value="ABC TRANSPORTER ABCH.3"/>
    <property type="match status" value="1"/>
</dbReference>
<dbReference type="EMBL" id="JAAXOY010000318">
    <property type="protein sequence ID" value="NKY40291.1"/>
    <property type="molecule type" value="Genomic_DNA"/>
</dbReference>
<keyword evidence="5" id="KW-1185">Reference proteome</keyword>
<feature type="non-terminal residue" evidence="4">
    <location>
        <position position="1"/>
    </location>
</feature>
<organism evidence="4 5">
    <name type="scientific">Cellulomonas septica</name>
    <dbReference type="NCBI Taxonomy" id="285080"/>
    <lineage>
        <taxon>Bacteria</taxon>
        <taxon>Bacillati</taxon>
        <taxon>Actinomycetota</taxon>
        <taxon>Actinomycetes</taxon>
        <taxon>Micrococcales</taxon>
        <taxon>Cellulomonadaceae</taxon>
        <taxon>Cellulomonas</taxon>
    </lineage>
</organism>